<feature type="domain" description="Extradiol ring-cleavage dioxygenase LigAB LigA subunit" evidence="1">
    <location>
        <begin position="29"/>
        <end position="116"/>
    </location>
</feature>
<dbReference type="AlphaFoldDB" id="A0A158CAM9"/>
<reference evidence="3" key="1">
    <citation type="submission" date="2016-01" db="EMBL/GenBank/DDBJ databases">
        <authorList>
            <person name="Peeters Charlotte."/>
        </authorList>
    </citation>
    <scope>NUCLEOTIDE SEQUENCE [LARGE SCALE GENOMIC DNA]</scope>
</reference>
<sequence length="135" mass="15327">MNTDTARDYQLIPGTYVFDGARCRAGYALNMFCKSLDQESNRAAFRADESAYLDNYKLTDDQRRAVLDRNWLEMLRLGGNIYYTFKLAIFDGLTMQHVGAAMSADGMSVEDFRAMMTAGGRQIQGNRSVEEWKHG</sequence>
<proteinExistence type="predicted"/>
<dbReference type="EMBL" id="FCOI02000021">
    <property type="protein sequence ID" value="SAK79364.1"/>
    <property type="molecule type" value="Genomic_DNA"/>
</dbReference>
<gene>
    <name evidence="2" type="ORF">AWB76_05322</name>
</gene>
<dbReference type="Proteomes" id="UP000054624">
    <property type="component" value="Unassembled WGS sequence"/>
</dbReference>
<dbReference type="InterPro" id="IPR014159">
    <property type="entry name" value="PCA_LigA"/>
</dbReference>
<dbReference type="STRING" id="1777137.AWB76_05322"/>
<evidence type="ECO:0000313" key="3">
    <source>
        <dbReference type="Proteomes" id="UP000054624"/>
    </source>
</evidence>
<evidence type="ECO:0000259" key="1">
    <source>
        <dbReference type="Pfam" id="PF07746"/>
    </source>
</evidence>
<dbReference type="InterPro" id="IPR036622">
    <property type="entry name" value="LigA_sf"/>
</dbReference>
<dbReference type="SUPFAM" id="SSF48076">
    <property type="entry name" value="LigA subunit of an aromatic-ring-opening dioxygenase LigAB"/>
    <property type="match status" value="1"/>
</dbReference>
<dbReference type="RefSeq" id="WP_061163018.1">
    <property type="nucleotide sequence ID" value="NZ_FCOI02000021.1"/>
</dbReference>
<keyword evidence="3" id="KW-1185">Reference proteome</keyword>
<dbReference type="Pfam" id="PF07746">
    <property type="entry name" value="LigA"/>
    <property type="match status" value="1"/>
</dbReference>
<accession>A0A158CAM9</accession>
<organism evidence="2 3">
    <name type="scientific">Caballeronia temeraria</name>
    <dbReference type="NCBI Taxonomy" id="1777137"/>
    <lineage>
        <taxon>Bacteria</taxon>
        <taxon>Pseudomonadati</taxon>
        <taxon>Pseudomonadota</taxon>
        <taxon>Betaproteobacteria</taxon>
        <taxon>Burkholderiales</taxon>
        <taxon>Burkholderiaceae</taxon>
        <taxon>Caballeronia</taxon>
    </lineage>
</organism>
<evidence type="ECO:0000313" key="2">
    <source>
        <dbReference type="EMBL" id="SAK79364.1"/>
    </source>
</evidence>
<dbReference type="InterPro" id="IPR011986">
    <property type="entry name" value="Xdiol_dOase_LigA"/>
</dbReference>
<dbReference type="OrthoDB" id="8685817at2"/>
<dbReference type="Gene3D" id="1.10.700.10">
    <property type="entry name" value="Dioxygenase LigAB, LigA subunit"/>
    <property type="match status" value="1"/>
</dbReference>
<dbReference type="NCBIfam" id="TIGR02792">
    <property type="entry name" value="PCA_ligA"/>
    <property type="match status" value="1"/>
</dbReference>
<protein>
    <submittedName>
        <fullName evidence="2">Protocatechuate 4,5-dioxygenase</fullName>
    </submittedName>
</protein>
<name>A0A158CAM9_9BURK</name>